<reference evidence="1 2" key="1">
    <citation type="submission" date="2016-03" db="EMBL/GenBank/DDBJ databases">
        <authorList>
            <person name="Heylen K."/>
            <person name="De Vos P."/>
            <person name="Vekeman B."/>
        </authorList>
    </citation>
    <scope>NUCLEOTIDE SEQUENCE [LARGE SCALE GENOMIC DNA]</scope>
    <source>
        <strain evidence="1 2">R-49807</strain>
    </source>
</reference>
<protein>
    <submittedName>
        <fullName evidence="1">Uncharacterized protein</fullName>
    </submittedName>
</protein>
<dbReference type="Proteomes" id="UP000077734">
    <property type="component" value="Unassembled WGS sequence"/>
</dbReference>
<comment type="caution">
    <text evidence="1">The sequence shown here is derived from an EMBL/GenBank/DDBJ whole genome shotgun (WGS) entry which is preliminary data.</text>
</comment>
<dbReference type="EMBL" id="LUUL01000139">
    <property type="protein sequence ID" value="OAI21511.1"/>
    <property type="molecule type" value="Genomic_DNA"/>
</dbReference>
<sequence>MLVESRYRPDIVDQSPAEYKKPQTRRWAGNFCRLAADRQMTVVLRRNCRPYSALGKNSQGNGFYG</sequence>
<keyword evidence="2" id="KW-1185">Reference proteome</keyword>
<proteinExistence type="predicted"/>
<dbReference type="AlphaFoldDB" id="A0AA91D869"/>
<gene>
    <name evidence="1" type="ORF">A1356_20865</name>
</gene>
<evidence type="ECO:0000313" key="2">
    <source>
        <dbReference type="Proteomes" id="UP000077734"/>
    </source>
</evidence>
<accession>A0AA91D869</accession>
<organism evidence="1 2">
    <name type="scientific">Methylomonas koyamae</name>
    <dbReference type="NCBI Taxonomy" id="702114"/>
    <lineage>
        <taxon>Bacteria</taxon>
        <taxon>Pseudomonadati</taxon>
        <taxon>Pseudomonadota</taxon>
        <taxon>Gammaproteobacteria</taxon>
        <taxon>Methylococcales</taxon>
        <taxon>Methylococcaceae</taxon>
        <taxon>Methylomonas</taxon>
    </lineage>
</organism>
<name>A0AA91D869_9GAMM</name>
<evidence type="ECO:0000313" key="1">
    <source>
        <dbReference type="EMBL" id="OAI21511.1"/>
    </source>
</evidence>